<reference evidence="1" key="1">
    <citation type="submission" date="2023-05" db="EMBL/GenBank/DDBJ databases">
        <authorList>
            <consortium name="ELIXIR-Norway"/>
        </authorList>
    </citation>
    <scope>NUCLEOTIDE SEQUENCE</scope>
</reference>
<reference evidence="1" key="2">
    <citation type="submission" date="2025-03" db="EMBL/GenBank/DDBJ databases">
        <authorList>
            <consortium name="ELIXIR-Norway"/>
            <consortium name="Elixir Norway"/>
        </authorList>
    </citation>
    <scope>NUCLEOTIDE SEQUENCE</scope>
</reference>
<evidence type="ECO:0000313" key="1">
    <source>
        <dbReference type="EMBL" id="CAM9740203.1"/>
    </source>
</evidence>
<organism evidence="1 2">
    <name type="scientific">Rangifer tarandus platyrhynchus</name>
    <name type="common">Svalbard reindeer</name>
    <dbReference type="NCBI Taxonomy" id="3082113"/>
    <lineage>
        <taxon>Eukaryota</taxon>
        <taxon>Metazoa</taxon>
        <taxon>Chordata</taxon>
        <taxon>Craniata</taxon>
        <taxon>Vertebrata</taxon>
        <taxon>Euteleostomi</taxon>
        <taxon>Mammalia</taxon>
        <taxon>Eutheria</taxon>
        <taxon>Laurasiatheria</taxon>
        <taxon>Artiodactyla</taxon>
        <taxon>Ruminantia</taxon>
        <taxon>Pecora</taxon>
        <taxon>Cervidae</taxon>
        <taxon>Odocoileinae</taxon>
        <taxon>Rangifer</taxon>
    </lineage>
</organism>
<proteinExistence type="predicted"/>
<dbReference type="EMBL" id="OX596100">
    <property type="protein sequence ID" value="CAM9740203.1"/>
    <property type="molecule type" value="Genomic_DNA"/>
</dbReference>
<sequence length="739" mass="78525">MGPSWQPGNESQGRAVLPILLDFAVPVSLRFRPGRPGDAADSRCRCSFRLQTLRWPGPEAGVGNRARIQPDPALPLWPDRSRPPRPAPGPCPRGGVIDAGALSRRLSARAAWGGFVFVSARTAHSPGLRVPPGDGKRIQSEPCKMGSPVNHDMFKIALDHDGRKRVRSARSPRADPTASGGISALPQDPAGCCPLGERVSTVSTSSRKAARTRGGLRDFRRIFQVPLGGPSGLYLGWCVRMRPQPDEVQAGRTGKRREAEPPGTSVRVGEPGGPHSPHSLWRLGPGAVCQGHAGAASEGARVQFLPRISSQTPLVPGGARRSQRGALSSPAARRDPTVSELPGLRLPSGQCPGLSPPVSSRLLWGVSHEARRAVSTWSGKRLSQTVGARPRAPCVRFAEPAFGEVNQLGGVFVNGRPLPNAIRLRIVELAQLGIRPCDISRQLRVSHGCVSKILARYNETGSILPGAIGGSKPRVTTPTVVKHIRTYKQRDPGIFAWEIRDRLLADGVCDKYNVPSVSSISRILRNKIGNLAQQGHYDSYKQHQPAPQPALPYNHIYSYPSPITAAAAKVPTPPGVPAIPGSVAMPRTWPSSHSVTDILGIRSITDQGVSDSSPYHSPKVEEWSSLGRSNFPAAAPHAVNGLEKGALEQEAKYAQAPNGLPAVSSFVSASSMAPYPTPAPVSPYMTYSAAPSGYVAGHGWQHASGTPLSPHNCDIPASLAFKGMQAAREGSHSVTASAL</sequence>
<dbReference type="Proteomes" id="UP001162501">
    <property type="component" value="Chromosome 16"/>
</dbReference>
<name>A0AC59YIT7_RANTA</name>
<gene>
    <name evidence="1" type="ORF">MRATA1EN22A_LOCUS6789</name>
</gene>
<protein>
    <submittedName>
        <fullName evidence="1">Uncharacterized protein</fullName>
    </submittedName>
</protein>
<accession>A0AC59YIT7</accession>
<evidence type="ECO:0000313" key="2">
    <source>
        <dbReference type="Proteomes" id="UP001162501"/>
    </source>
</evidence>